<dbReference type="eggNOG" id="ENOG5032SAQ">
    <property type="taxonomic scope" value="Bacteria"/>
</dbReference>
<reference evidence="2 3" key="1">
    <citation type="submission" date="2016-10" db="EMBL/GenBank/DDBJ databases">
        <authorList>
            <person name="de Groot N.N."/>
        </authorList>
    </citation>
    <scope>NUCLEOTIDE SEQUENCE [LARGE SCALE GENOMIC DNA]</scope>
    <source>
        <strain evidence="2 3">CGMCC 1.3801</strain>
    </source>
</reference>
<keyword evidence="1" id="KW-0812">Transmembrane</keyword>
<keyword evidence="1" id="KW-1133">Transmembrane helix</keyword>
<name>A0A1G4W203_9FLAO</name>
<dbReference type="EMBL" id="FMTY01000005">
    <property type="protein sequence ID" value="SCX15018.1"/>
    <property type="molecule type" value="Genomic_DNA"/>
</dbReference>
<gene>
    <name evidence="2" type="ORF">SAMN02927925_02171</name>
</gene>
<organism evidence="2 3">
    <name type="scientific">Flavobacterium saliperosum</name>
    <dbReference type="NCBI Taxonomy" id="329186"/>
    <lineage>
        <taxon>Bacteria</taxon>
        <taxon>Pseudomonadati</taxon>
        <taxon>Bacteroidota</taxon>
        <taxon>Flavobacteriia</taxon>
        <taxon>Flavobacteriales</taxon>
        <taxon>Flavobacteriaceae</taxon>
        <taxon>Flavobacterium</taxon>
    </lineage>
</organism>
<dbReference type="Proteomes" id="UP000182124">
    <property type="component" value="Unassembled WGS sequence"/>
</dbReference>
<dbReference type="STRING" id="329186.SAMN02927925_02171"/>
<evidence type="ECO:0000313" key="3">
    <source>
        <dbReference type="Proteomes" id="UP000182124"/>
    </source>
</evidence>
<dbReference type="NCBIfam" id="NF040945">
    <property type="entry name" value="CCC_membrane"/>
    <property type="match status" value="1"/>
</dbReference>
<proteinExistence type="predicted"/>
<keyword evidence="1" id="KW-0472">Membrane</keyword>
<dbReference type="RefSeq" id="WP_023575835.1">
    <property type="nucleotide sequence ID" value="NZ_CBCSBQ010000004.1"/>
</dbReference>
<evidence type="ECO:0000313" key="2">
    <source>
        <dbReference type="EMBL" id="SCX15018.1"/>
    </source>
</evidence>
<feature type="transmembrane region" description="Helical" evidence="1">
    <location>
        <begin position="66"/>
        <end position="87"/>
    </location>
</feature>
<evidence type="ECO:0008006" key="4">
    <source>
        <dbReference type="Google" id="ProtNLM"/>
    </source>
</evidence>
<accession>A0A1G4W203</accession>
<dbReference type="AlphaFoldDB" id="A0A1G4W203"/>
<protein>
    <recommendedName>
        <fullName evidence="4">DUF4190 domain-containing protein</fullName>
    </recommendedName>
</protein>
<sequence>MEKQKLPNEQVVMILGILSYIGCCCTNGILGVILSGIGLYLANKDEKLLTENPEGYLPGSLKTWKIINLVSLIISALFVIYLVYLLATGKYEEMQSQYMEMIEELQKGK</sequence>
<feature type="transmembrane region" description="Helical" evidence="1">
    <location>
        <begin position="12"/>
        <end position="42"/>
    </location>
</feature>
<evidence type="ECO:0000256" key="1">
    <source>
        <dbReference type="SAM" id="Phobius"/>
    </source>
</evidence>